<proteinExistence type="predicted"/>
<keyword evidence="1" id="KW-0812">Transmembrane</keyword>
<feature type="transmembrane region" description="Helical" evidence="1">
    <location>
        <begin position="83"/>
        <end position="110"/>
    </location>
</feature>
<dbReference type="Proteomes" id="UP001551695">
    <property type="component" value="Unassembled WGS sequence"/>
</dbReference>
<sequence length="643" mass="70310">MTAIGGADPPRTTTVALTPLDDRAPLLPPVTRRTMLRAGGGIGLVWLLGVALALTNDDRLRLLGAGLMLPGGSHFASGHPLHVLGAVLALVVAVLIWWMIGAVVAPVAVWALDLAVGVMIGDHHPTDAELLAVAVAGPAAAVLCLAAHAVRHGRRRRRARFLNAGVLARPATVTRVPSRVEPPVREASTDDLERLRFALDLALQPIASFDGFDRRDQFREAALRYQLCLLGYALAAYRNTCAPAFGGYLTEAHARSIEKIGDRRVWGYWALENAWGRLSLRRDPVDNGDNVMLTGWQGVSAGLFETFDDTRFSAPGALTYRWSDDEAYAYDLPTLASSIATNMERSPFTLFCCEPRWIYPVCNTFAVNTLLLDRRLHGGTAYDRLHERVRTAYLEEFHRPDGRVIGVRSETLGLSWSPWAGDAVWLPTTYWLHPAYPDLAHRSWRLLRETVLRERDGRIVLPPTLANRCDSGSYAFGRAAFGQILLAMAAREIGDEEIAARVLADLADTETVHREGGAARYADVSTQGNLYEMMARFGRASGLRDLIGHGLPDPWRTGPRLAEADYPDVLVARALTDGTALRCVLRPGAGPVRTTVVVDRLVPGRSYHVAGALEREVVADRTGCSTLTLDLGGRLQLDVEPRT</sequence>
<keyword evidence="1" id="KW-0472">Membrane</keyword>
<feature type="transmembrane region" description="Helical" evidence="1">
    <location>
        <begin position="130"/>
        <end position="150"/>
    </location>
</feature>
<keyword evidence="4" id="KW-1185">Reference proteome</keyword>
<dbReference type="RefSeq" id="WP_355086003.1">
    <property type="nucleotide sequence ID" value="NZ_JBEXKW010000019.1"/>
</dbReference>
<comment type="caution">
    <text evidence="3">The sequence shown here is derived from an EMBL/GenBank/DDBJ whole genome shotgun (WGS) entry which is preliminary data.</text>
</comment>
<evidence type="ECO:0000313" key="3">
    <source>
        <dbReference type="EMBL" id="MEV0708557.1"/>
    </source>
</evidence>
<evidence type="ECO:0000313" key="4">
    <source>
        <dbReference type="Proteomes" id="UP001551695"/>
    </source>
</evidence>
<protein>
    <recommendedName>
        <fullName evidence="2">Linalool dehydratase/isomerase domain-containing protein</fullName>
    </recommendedName>
</protein>
<dbReference type="EMBL" id="JBFAKC010000005">
    <property type="protein sequence ID" value="MEV0708557.1"/>
    <property type="molecule type" value="Genomic_DNA"/>
</dbReference>
<organism evidence="3 4">
    <name type="scientific">Nocardia aurea</name>
    <dbReference type="NCBI Taxonomy" id="2144174"/>
    <lineage>
        <taxon>Bacteria</taxon>
        <taxon>Bacillati</taxon>
        <taxon>Actinomycetota</taxon>
        <taxon>Actinomycetes</taxon>
        <taxon>Mycobacteriales</taxon>
        <taxon>Nocardiaceae</taxon>
        <taxon>Nocardia</taxon>
    </lineage>
</organism>
<evidence type="ECO:0000256" key="1">
    <source>
        <dbReference type="SAM" id="Phobius"/>
    </source>
</evidence>
<dbReference type="Pfam" id="PF18566">
    <property type="entry name" value="Ldi"/>
    <property type="match status" value="1"/>
</dbReference>
<reference evidence="3 4" key="1">
    <citation type="submission" date="2024-06" db="EMBL/GenBank/DDBJ databases">
        <title>The Natural Products Discovery Center: Release of the First 8490 Sequenced Strains for Exploring Actinobacteria Biosynthetic Diversity.</title>
        <authorList>
            <person name="Kalkreuter E."/>
            <person name="Kautsar S.A."/>
            <person name="Yang D."/>
            <person name="Bader C.D."/>
            <person name="Teijaro C.N."/>
            <person name="Fluegel L."/>
            <person name="Davis C.M."/>
            <person name="Simpson J.R."/>
            <person name="Lauterbach L."/>
            <person name="Steele A.D."/>
            <person name="Gui C."/>
            <person name="Meng S."/>
            <person name="Li G."/>
            <person name="Viehrig K."/>
            <person name="Ye F."/>
            <person name="Su P."/>
            <person name="Kiefer A.F."/>
            <person name="Nichols A."/>
            <person name="Cepeda A.J."/>
            <person name="Yan W."/>
            <person name="Fan B."/>
            <person name="Jiang Y."/>
            <person name="Adhikari A."/>
            <person name="Zheng C.-J."/>
            <person name="Schuster L."/>
            <person name="Cowan T.M."/>
            <person name="Smanski M.J."/>
            <person name="Chevrette M.G."/>
            <person name="De Carvalho L.P.S."/>
            <person name="Shen B."/>
        </authorList>
    </citation>
    <scope>NUCLEOTIDE SEQUENCE [LARGE SCALE GENOMIC DNA]</scope>
    <source>
        <strain evidence="3 4">NPDC050403</strain>
    </source>
</reference>
<dbReference type="InterPro" id="IPR041411">
    <property type="entry name" value="Ldi"/>
</dbReference>
<accession>A0ABV3FT10</accession>
<keyword evidence="1" id="KW-1133">Transmembrane helix</keyword>
<feature type="domain" description="Linalool dehydratase/isomerase" evidence="2">
    <location>
        <begin position="224"/>
        <end position="526"/>
    </location>
</feature>
<evidence type="ECO:0000259" key="2">
    <source>
        <dbReference type="Pfam" id="PF18566"/>
    </source>
</evidence>
<feature type="transmembrane region" description="Helical" evidence="1">
    <location>
        <begin position="35"/>
        <end position="54"/>
    </location>
</feature>
<name>A0ABV3FT10_9NOCA</name>
<gene>
    <name evidence="3" type="ORF">AB0I48_13415</name>
</gene>